<keyword evidence="16" id="KW-1185">Reference proteome</keyword>
<evidence type="ECO:0000256" key="10">
    <source>
        <dbReference type="ARBA" id="ARBA00023163"/>
    </source>
</evidence>
<evidence type="ECO:0000313" key="16">
    <source>
        <dbReference type="Proteomes" id="UP000472267"/>
    </source>
</evidence>
<protein>
    <submittedName>
        <fullName evidence="15">Zinc finger protein 70-like</fullName>
    </submittedName>
</protein>
<dbReference type="FunFam" id="3.30.160.60:FF:001465">
    <property type="entry name" value="Zinc finger protein 560"/>
    <property type="match status" value="1"/>
</dbReference>
<keyword evidence="7" id="KW-0862">Zinc</keyword>
<keyword evidence="4" id="KW-0479">Metal-binding</keyword>
<dbReference type="InterPro" id="IPR036236">
    <property type="entry name" value="Znf_C2H2_sf"/>
</dbReference>
<dbReference type="Pfam" id="PF00096">
    <property type="entry name" value="zf-C2H2"/>
    <property type="match status" value="4"/>
</dbReference>
<dbReference type="PANTHER" id="PTHR14196:SF12">
    <property type="entry name" value="ZINC FINGER PROTEIN 208-LIKE"/>
    <property type="match status" value="1"/>
</dbReference>
<dbReference type="AlphaFoldDB" id="A0A672IPW1"/>
<evidence type="ECO:0000256" key="1">
    <source>
        <dbReference type="ARBA" id="ARBA00003767"/>
    </source>
</evidence>
<dbReference type="FunFam" id="3.30.160.60:FF:001134">
    <property type="entry name" value="Zinc finger protein 70"/>
    <property type="match status" value="1"/>
</dbReference>
<feature type="compositionally biased region" description="Acidic residues" evidence="13">
    <location>
        <begin position="73"/>
        <end position="87"/>
    </location>
</feature>
<evidence type="ECO:0000256" key="11">
    <source>
        <dbReference type="ARBA" id="ARBA00023242"/>
    </source>
</evidence>
<keyword evidence="5" id="KW-0677">Repeat</keyword>
<keyword evidence="8" id="KW-0805">Transcription regulation</keyword>
<dbReference type="OMA" id="PLENCEM"/>
<name>A0A672IPW1_SALFA</name>
<feature type="compositionally biased region" description="Basic and acidic residues" evidence="13">
    <location>
        <begin position="94"/>
        <end position="109"/>
    </location>
</feature>
<evidence type="ECO:0000256" key="6">
    <source>
        <dbReference type="ARBA" id="ARBA00022771"/>
    </source>
</evidence>
<organism evidence="15 16">
    <name type="scientific">Salarias fasciatus</name>
    <name type="common">Jewelled blenny</name>
    <name type="synonym">Blennius fasciatus</name>
    <dbReference type="NCBI Taxonomy" id="181472"/>
    <lineage>
        <taxon>Eukaryota</taxon>
        <taxon>Metazoa</taxon>
        <taxon>Chordata</taxon>
        <taxon>Craniata</taxon>
        <taxon>Vertebrata</taxon>
        <taxon>Euteleostomi</taxon>
        <taxon>Actinopterygii</taxon>
        <taxon>Neopterygii</taxon>
        <taxon>Teleostei</taxon>
        <taxon>Neoteleostei</taxon>
        <taxon>Acanthomorphata</taxon>
        <taxon>Ovalentaria</taxon>
        <taxon>Blenniimorphae</taxon>
        <taxon>Blenniiformes</taxon>
        <taxon>Blennioidei</taxon>
        <taxon>Blenniidae</taxon>
        <taxon>Salariinae</taxon>
        <taxon>Salarias</taxon>
    </lineage>
</organism>
<evidence type="ECO:0000256" key="4">
    <source>
        <dbReference type="ARBA" id="ARBA00022723"/>
    </source>
</evidence>
<evidence type="ECO:0000256" key="7">
    <source>
        <dbReference type="ARBA" id="ARBA00022833"/>
    </source>
</evidence>
<evidence type="ECO:0000256" key="2">
    <source>
        <dbReference type="ARBA" id="ARBA00004123"/>
    </source>
</evidence>
<feature type="domain" description="C2H2-type" evidence="14">
    <location>
        <begin position="242"/>
        <end position="269"/>
    </location>
</feature>
<feature type="domain" description="C2H2-type" evidence="14">
    <location>
        <begin position="186"/>
        <end position="213"/>
    </location>
</feature>
<evidence type="ECO:0000256" key="8">
    <source>
        <dbReference type="ARBA" id="ARBA00023015"/>
    </source>
</evidence>
<dbReference type="RefSeq" id="XP_029943181.1">
    <property type="nucleotide sequence ID" value="XM_030087321.1"/>
</dbReference>
<dbReference type="Proteomes" id="UP000472267">
    <property type="component" value="Unassembled WGS sequence"/>
</dbReference>
<feature type="domain" description="C2H2-type" evidence="14">
    <location>
        <begin position="270"/>
        <end position="297"/>
    </location>
</feature>
<sequence>MSSVQGFRNFISDRLSAAAEEIFRVFEKTVVHYEEEISRQRRLLDGAQKAQKHTSETQVIPAETAITEQAVFGEEEEEGGGEEDEEATPQQLSDQERSSSVEPEEHIKEEEEDLCISPQGEQSVRKEGDCFMLTFTYDEHSGDEAATPVSQPNPNDSAVTETQTQRGGSFAEFEVPSSDLSGQMSIKCPICGKGFRFKSRLFRHLRIHTDLKEYSCNICDKSFTQKSALNVHKRTHTGEKPYTCKVCGNSFTDTSILNRHMKRHTGDKPYQCSLCGKSFYELCGLNNHTRIHTGERPYSCKICGKDYRYRGDLSVHMRRHASKKPFECVVCGKGFYVAACLARHVVSHAAALPAAAAGAALETQEPAEGESSQLFC</sequence>
<dbReference type="InterPro" id="IPR050717">
    <property type="entry name" value="C2H2-ZF_Transcription_Reg"/>
</dbReference>
<dbReference type="GO" id="GO:0000122">
    <property type="term" value="P:negative regulation of transcription by RNA polymerase II"/>
    <property type="evidence" value="ECO:0007669"/>
    <property type="project" value="UniProtKB-ARBA"/>
</dbReference>
<dbReference type="GO" id="GO:0008270">
    <property type="term" value="F:zinc ion binding"/>
    <property type="evidence" value="ECO:0007669"/>
    <property type="project" value="UniProtKB-KW"/>
</dbReference>
<comment type="subcellular location">
    <subcellularLocation>
        <location evidence="2">Nucleus</location>
    </subcellularLocation>
</comment>
<evidence type="ECO:0000256" key="13">
    <source>
        <dbReference type="SAM" id="MobiDB-lite"/>
    </source>
</evidence>
<dbReference type="Pfam" id="PF13894">
    <property type="entry name" value="zf-C2H2_4"/>
    <property type="match status" value="1"/>
</dbReference>
<dbReference type="SMART" id="SM00355">
    <property type="entry name" value="ZnF_C2H2"/>
    <property type="match status" value="6"/>
</dbReference>
<dbReference type="PROSITE" id="PS50157">
    <property type="entry name" value="ZINC_FINGER_C2H2_2"/>
    <property type="match status" value="6"/>
</dbReference>
<keyword evidence="9" id="KW-0238">DNA-binding</keyword>
<dbReference type="InterPro" id="IPR013087">
    <property type="entry name" value="Znf_C2H2_type"/>
</dbReference>
<dbReference type="SUPFAM" id="SSF57667">
    <property type="entry name" value="beta-beta-alpha zinc fingers"/>
    <property type="match status" value="3"/>
</dbReference>
<dbReference type="GO" id="GO:0000981">
    <property type="term" value="F:DNA-binding transcription factor activity, RNA polymerase II-specific"/>
    <property type="evidence" value="ECO:0007669"/>
    <property type="project" value="TreeGrafter"/>
</dbReference>
<evidence type="ECO:0000259" key="14">
    <source>
        <dbReference type="PROSITE" id="PS50157"/>
    </source>
</evidence>
<reference evidence="15" key="1">
    <citation type="submission" date="2025-08" db="UniProtKB">
        <authorList>
            <consortium name="Ensembl"/>
        </authorList>
    </citation>
    <scope>IDENTIFICATION</scope>
</reference>
<dbReference type="InParanoid" id="A0A672IPW1"/>
<dbReference type="FunFam" id="3.30.160.60:FF:000912">
    <property type="entry name" value="Zinc finger protein 660"/>
    <property type="match status" value="1"/>
</dbReference>
<accession>A0A672IPW1</accession>
<comment type="similarity">
    <text evidence="3">Belongs to the krueppel C2H2-type zinc-finger protein family.</text>
</comment>
<dbReference type="OrthoDB" id="6077919at2759"/>
<keyword evidence="6 12" id="KW-0863">Zinc-finger</keyword>
<feature type="compositionally biased region" description="Polar residues" evidence="13">
    <location>
        <begin position="148"/>
        <end position="167"/>
    </location>
</feature>
<evidence type="ECO:0000256" key="12">
    <source>
        <dbReference type="PROSITE-ProRule" id="PRU00042"/>
    </source>
</evidence>
<feature type="region of interest" description="Disordered" evidence="13">
    <location>
        <begin position="73"/>
        <end position="121"/>
    </location>
</feature>
<feature type="domain" description="C2H2-type" evidence="14">
    <location>
        <begin position="214"/>
        <end position="241"/>
    </location>
</feature>
<dbReference type="GO" id="GO:0005634">
    <property type="term" value="C:nucleus"/>
    <property type="evidence" value="ECO:0007669"/>
    <property type="project" value="UniProtKB-SubCell"/>
</dbReference>
<dbReference type="Gene3D" id="3.30.160.60">
    <property type="entry name" value="Classic Zinc Finger"/>
    <property type="match status" value="6"/>
</dbReference>
<proteinExistence type="inferred from homology"/>
<evidence type="ECO:0000256" key="3">
    <source>
        <dbReference type="ARBA" id="ARBA00006991"/>
    </source>
</evidence>
<dbReference type="GeneID" id="115385342"/>
<dbReference type="PROSITE" id="PS00028">
    <property type="entry name" value="ZINC_FINGER_C2H2_1"/>
    <property type="match status" value="6"/>
</dbReference>
<dbReference type="FunFam" id="3.30.160.60:FF:001480">
    <property type="entry name" value="Si:cabz01071911.3"/>
    <property type="match status" value="1"/>
</dbReference>
<feature type="domain" description="C2H2-type" evidence="14">
    <location>
        <begin position="326"/>
        <end position="353"/>
    </location>
</feature>
<dbReference type="Ensembl" id="ENSSFAT00005044436.1">
    <property type="protein sequence ID" value="ENSSFAP00005042890.1"/>
    <property type="gene ID" value="ENSSFAG00005021264.1"/>
</dbReference>
<dbReference type="GO" id="GO:0000977">
    <property type="term" value="F:RNA polymerase II transcription regulatory region sequence-specific DNA binding"/>
    <property type="evidence" value="ECO:0007669"/>
    <property type="project" value="TreeGrafter"/>
</dbReference>
<dbReference type="FunFam" id="3.30.160.60:FF:000744">
    <property type="entry name" value="zinc finger E-box-binding homeobox 1"/>
    <property type="match status" value="1"/>
</dbReference>
<evidence type="ECO:0000256" key="5">
    <source>
        <dbReference type="ARBA" id="ARBA00022737"/>
    </source>
</evidence>
<comment type="function">
    <text evidence="1">May be involved in transcriptional regulation.</text>
</comment>
<evidence type="ECO:0000313" key="15">
    <source>
        <dbReference type="Ensembl" id="ENSSFAP00005042890.1"/>
    </source>
</evidence>
<keyword evidence="10" id="KW-0804">Transcription</keyword>
<evidence type="ECO:0000256" key="9">
    <source>
        <dbReference type="ARBA" id="ARBA00023125"/>
    </source>
</evidence>
<feature type="domain" description="C2H2-type" evidence="14">
    <location>
        <begin position="298"/>
        <end position="325"/>
    </location>
</feature>
<reference evidence="15" key="2">
    <citation type="submission" date="2025-09" db="UniProtKB">
        <authorList>
            <consortium name="Ensembl"/>
        </authorList>
    </citation>
    <scope>IDENTIFICATION</scope>
</reference>
<feature type="region of interest" description="Disordered" evidence="13">
    <location>
        <begin position="142"/>
        <end position="168"/>
    </location>
</feature>
<dbReference type="PANTHER" id="PTHR14196">
    <property type="entry name" value="ODD-SKIPPED - RELATED"/>
    <property type="match status" value="1"/>
</dbReference>
<gene>
    <name evidence="15" type="primary">LOC115385342</name>
</gene>
<keyword evidence="11" id="KW-0539">Nucleus</keyword>